<dbReference type="GO" id="GO:0005634">
    <property type="term" value="C:nucleus"/>
    <property type="evidence" value="ECO:0007669"/>
    <property type="project" value="TreeGrafter"/>
</dbReference>
<keyword evidence="2" id="KW-0479">Metal-binding</keyword>
<proteinExistence type="predicted"/>
<dbReference type="Gene3D" id="3.90.79.10">
    <property type="entry name" value="Nucleoside Triphosphate Pyrophosphohydrolase"/>
    <property type="match status" value="1"/>
</dbReference>
<dbReference type="InterPro" id="IPR015797">
    <property type="entry name" value="NUDIX_hydrolase-like_dom_sf"/>
</dbReference>
<keyword evidence="7" id="KW-1185">Reference proteome</keyword>
<dbReference type="PROSITE" id="PS51462">
    <property type="entry name" value="NUDIX"/>
    <property type="match status" value="1"/>
</dbReference>
<dbReference type="GO" id="GO:0071543">
    <property type="term" value="P:diphosphoinositol polyphosphate metabolic process"/>
    <property type="evidence" value="ECO:0007669"/>
    <property type="project" value="TreeGrafter"/>
</dbReference>
<evidence type="ECO:0000259" key="5">
    <source>
        <dbReference type="PROSITE" id="PS51462"/>
    </source>
</evidence>
<dbReference type="EMBL" id="BTGC01000008">
    <property type="protein sequence ID" value="GMM51835.1"/>
    <property type="molecule type" value="Genomic_DNA"/>
</dbReference>
<dbReference type="GO" id="GO:0046872">
    <property type="term" value="F:metal ion binding"/>
    <property type="evidence" value="ECO:0007669"/>
    <property type="project" value="UniProtKB-KW"/>
</dbReference>
<evidence type="ECO:0000256" key="4">
    <source>
        <dbReference type="ARBA" id="ARBA00022842"/>
    </source>
</evidence>
<dbReference type="SUPFAM" id="SSF55811">
    <property type="entry name" value="Nudix"/>
    <property type="match status" value="1"/>
</dbReference>
<reference evidence="6 7" key="1">
    <citation type="journal article" date="2023" name="Elife">
        <title>Identification of key yeast species and microbe-microbe interactions impacting larval growth of Drosophila in the wild.</title>
        <authorList>
            <person name="Mure A."/>
            <person name="Sugiura Y."/>
            <person name="Maeda R."/>
            <person name="Honda K."/>
            <person name="Sakurai N."/>
            <person name="Takahashi Y."/>
            <person name="Watada M."/>
            <person name="Katoh T."/>
            <person name="Gotoh A."/>
            <person name="Gotoh Y."/>
            <person name="Taniguchi I."/>
            <person name="Nakamura K."/>
            <person name="Hayashi T."/>
            <person name="Katayama T."/>
            <person name="Uemura T."/>
            <person name="Hattori Y."/>
        </authorList>
    </citation>
    <scope>NUCLEOTIDE SEQUENCE [LARGE SCALE GENOMIC DNA]</scope>
    <source>
        <strain evidence="6 7">SB-73</strain>
    </source>
</reference>
<dbReference type="Proteomes" id="UP001362899">
    <property type="component" value="Unassembled WGS sequence"/>
</dbReference>
<comment type="caution">
    <text evidence="6">The sequence shown here is derived from an EMBL/GenBank/DDBJ whole genome shotgun (WGS) entry which is preliminary data.</text>
</comment>
<dbReference type="GO" id="GO:0005737">
    <property type="term" value="C:cytoplasm"/>
    <property type="evidence" value="ECO:0007669"/>
    <property type="project" value="TreeGrafter"/>
</dbReference>
<dbReference type="PANTHER" id="PTHR12629">
    <property type="entry name" value="DIPHOSPHOINOSITOL POLYPHOSPHATE PHOSPHOHYDROLASE"/>
    <property type="match status" value="1"/>
</dbReference>
<dbReference type="GO" id="GO:1901911">
    <property type="term" value="P:adenosine 5'-(hexahydrogen pentaphosphate) catabolic process"/>
    <property type="evidence" value="ECO:0007669"/>
    <property type="project" value="TreeGrafter"/>
</dbReference>
<dbReference type="GO" id="GO:1901909">
    <property type="term" value="P:diadenosine hexaphosphate catabolic process"/>
    <property type="evidence" value="ECO:0007669"/>
    <property type="project" value="TreeGrafter"/>
</dbReference>
<dbReference type="PANTHER" id="PTHR12629:SF0">
    <property type="entry name" value="DIPHOSPHOINOSITOL-POLYPHOSPHATE DIPHOSPHATASE"/>
    <property type="match status" value="1"/>
</dbReference>
<accession>A0AAV5RJY1</accession>
<keyword evidence="3" id="KW-0378">Hydrolase</keyword>
<sequence length="157" mass="18003">MSSVENRTMVSRKGRENQLYTAEGERVVAGTVILNATKDKTLLISSESHPKKWIIPKGGAEIDETIEQSALRETWEEAGAIGKITQKIGVFRDDAKFNGKQTVFHFYELVLSELADDWPEKYKRRRQWMPYDEAHSALLNNKRYQLAEALKCSNISR</sequence>
<evidence type="ECO:0000256" key="1">
    <source>
        <dbReference type="ARBA" id="ARBA00001946"/>
    </source>
</evidence>
<dbReference type="Pfam" id="PF00293">
    <property type="entry name" value="NUDIX"/>
    <property type="match status" value="1"/>
</dbReference>
<keyword evidence="4" id="KW-0460">Magnesium</keyword>
<evidence type="ECO:0000256" key="3">
    <source>
        <dbReference type="ARBA" id="ARBA00022801"/>
    </source>
</evidence>
<dbReference type="InterPro" id="IPR000086">
    <property type="entry name" value="NUDIX_hydrolase_dom"/>
</dbReference>
<evidence type="ECO:0000313" key="7">
    <source>
        <dbReference type="Proteomes" id="UP001362899"/>
    </source>
</evidence>
<organism evidence="6 7">
    <name type="scientific">Starmerella bacillaris</name>
    <name type="common">Yeast</name>
    <name type="synonym">Candida zemplinina</name>
    <dbReference type="NCBI Taxonomy" id="1247836"/>
    <lineage>
        <taxon>Eukaryota</taxon>
        <taxon>Fungi</taxon>
        <taxon>Dikarya</taxon>
        <taxon>Ascomycota</taxon>
        <taxon>Saccharomycotina</taxon>
        <taxon>Dipodascomycetes</taxon>
        <taxon>Dipodascales</taxon>
        <taxon>Trichomonascaceae</taxon>
        <taxon>Starmerella</taxon>
    </lineage>
</organism>
<dbReference type="AlphaFoldDB" id="A0AAV5RJY1"/>
<dbReference type="InterPro" id="IPR047198">
    <property type="entry name" value="DDP-like_NUDIX"/>
</dbReference>
<name>A0AAV5RJY1_STABA</name>
<feature type="domain" description="Nudix hydrolase" evidence="5">
    <location>
        <begin position="24"/>
        <end position="152"/>
    </location>
</feature>
<dbReference type="GO" id="GO:0034432">
    <property type="term" value="F:bis(5'-adenosyl)-pentaphosphatase activity"/>
    <property type="evidence" value="ECO:0007669"/>
    <property type="project" value="TreeGrafter"/>
</dbReference>
<dbReference type="GO" id="GO:0000298">
    <property type="term" value="F:endopolyphosphatase activity"/>
    <property type="evidence" value="ECO:0007669"/>
    <property type="project" value="TreeGrafter"/>
</dbReference>
<dbReference type="GO" id="GO:0008486">
    <property type="term" value="F:diphosphoinositol-polyphosphate diphosphatase activity"/>
    <property type="evidence" value="ECO:0007669"/>
    <property type="project" value="TreeGrafter"/>
</dbReference>
<dbReference type="CDD" id="cd04666">
    <property type="entry name" value="NUDIX_DIPP2_like_Nudt4"/>
    <property type="match status" value="1"/>
</dbReference>
<gene>
    <name evidence="6" type="ORF">DASB73_027980</name>
</gene>
<evidence type="ECO:0000256" key="2">
    <source>
        <dbReference type="ARBA" id="ARBA00022723"/>
    </source>
</evidence>
<dbReference type="GO" id="GO:0034431">
    <property type="term" value="F:bis(5'-adenosyl)-hexaphosphatase activity"/>
    <property type="evidence" value="ECO:0007669"/>
    <property type="project" value="TreeGrafter"/>
</dbReference>
<dbReference type="GO" id="GO:1901907">
    <property type="term" value="P:diadenosine pentaphosphate catabolic process"/>
    <property type="evidence" value="ECO:0007669"/>
    <property type="project" value="TreeGrafter"/>
</dbReference>
<comment type="cofactor">
    <cofactor evidence="1">
        <name>Mg(2+)</name>
        <dbReference type="ChEBI" id="CHEBI:18420"/>
    </cofactor>
</comment>
<evidence type="ECO:0000313" key="6">
    <source>
        <dbReference type="EMBL" id="GMM51835.1"/>
    </source>
</evidence>
<protein>
    <submittedName>
        <fullName evidence="6">Polyphosphatase</fullName>
    </submittedName>
</protein>